<dbReference type="Gene3D" id="3.40.50.300">
    <property type="entry name" value="P-loop containing nucleotide triphosphate hydrolases"/>
    <property type="match status" value="1"/>
</dbReference>
<comment type="caution">
    <text evidence="1">The sequence shown here is derived from an EMBL/GenBank/DDBJ whole genome shotgun (WGS) entry which is preliminary data.</text>
</comment>
<evidence type="ECO:0000313" key="1">
    <source>
        <dbReference type="EMBL" id="CAF1390389.1"/>
    </source>
</evidence>
<name>A0A815K9T8_9BILA</name>
<dbReference type="EMBL" id="CAJNON010000843">
    <property type="protein sequence ID" value="CAF1390389.1"/>
    <property type="molecule type" value="Genomic_DNA"/>
</dbReference>
<evidence type="ECO:0000313" key="3">
    <source>
        <dbReference type="Proteomes" id="UP000663891"/>
    </source>
</evidence>
<dbReference type="OrthoDB" id="10043616at2759"/>
<gene>
    <name evidence="2" type="ORF">OKA104_LOCUS19521</name>
    <name evidence="1" type="ORF">VCS650_LOCUS35914</name>
</gene>
<organism evidence="1 3">
    <name type="scientific">Adineta steineri</name>
    <dbReference type="NCBI Taxonomy" id="433720"/>
    <lineage>
        <taxon>Eukaryota</taxon>
        <taxon>Metazoa</taxon>
        <taxon>Spiralia</taxon>
        <taxon>Gnathifera</taxon>
        <taxon>Rotifera</taxon>
        <taxon>Eurotatoria</taxon>
        <taxon>Bdelloidea</taxon>
        <taxon>Adinetida</taxon>
        <taxon>Adinetidae</taxon>
        <taxon>Adineta</taxon>
    </lineage>
</organism>
<reference evidence="1" key="1">
    <citation type="submission" date="2021-02" db="EMBL/GenBank/DDBJ databases">
        <authorList>
            <person name="Nowell W R."/>
        </authorList>
    </citation>
    <scope>NUCLEOTIDE SEQUENCE</scope>
</reference>
<evidence type="ECO:0008006" key="4">
    <source>
        <dbReference type="Google" id="ProtNLM"/>
    </source>
</evidence>
<dbReference type="EMBL" id="CAJOAY010001261">
    <property type="protein sequence ID" value="CAF3818537.1"/>
    <property type="molecule type" value="Genomic_DNA"/>
</dbReference>
<proteinExistence type="predicted"/>
<sequence>MLQQPNDEKYMCDIWDEFLDEVTFEQRIVQRELEFYQRIGKSKTLSEFLIEKKEFFDKYLQKCISFHSKIQIQNFIQNVDGFLRHFYEFTKVPLAEENRKRLHKKLQCFEIPIDCSGRVLNHLEMSAIREISNNFLPSKKTDIEEMRKKSERFENILGDNRWIVVLGDPGSAKTSLLRWVTYIFAEAASHMETRVQFDGEYSLPLRIPILIRIGEFAEWLNQSQTKSLLDYIGQHTWFAERYCNDGKDIEVLKQLIYQGHCLILLDGLDEVSNLQQKNEIIDYIRKFTDEYVLAPDFISASDHTHRKEIIFDVQSEEFEAFFPKRSGFNQLIITSRSVGYLLHPVNDRNIHHYILNLFDFKQANEFTDKLLKTINESIYNILSNEGIQITLAERYYIEEISLEFESTYSPSFLSLICMSRFQSPSKINPKLPIQIYYHTVQMLFNIWKSKDSTIPKCVLHTFLMDLACYLYTHSPSGLIDTFDIQHLCSLSLKQQKFSSERKKLSEYTMKILSLLESTNVIFAEKGLNVFGFLHLSIQKYFVVQALVKGNSVENVVKRIMSFCFDSRFHQVLVLAISWISWMWTVDKYNEFCKLSFIQSNYESRIPFGTLLFFKAFDHIYKLPENCIIFHALNSILNHPYDEIRQVYLIKSLSQLPNDMIIEWMRVTLQDEECLRKFCQCLRTAIVSFSNLTGTQWIPSIVCQQLWAFSNENPSTAFIINQTLRYTLKNNKISEQIFNHDLCTYLSTEARKKYLQTCSTHENVDQLSKIHPLILSVIITVYGGLDFIRENYGSLHITFNPLHMHTQSNQILTPLLEYLNNKIDSHSIKIDKIVQQYENIIKQSSLSDTSIEIIDTFIALICLQGVLQPSTYEKYENYQALPLALEKFKHVWFYSMDRYANWKKNNFYSTPKITISRTKIELIMRDMSLKFDQSQEKVHSVLVACESAWKKLFLRSRNKSGAKEVEDSTYFQYYPEFQYLTNDEYLQQLHQRIHSSNFLQTDPSFMLNFLPQSLQQLYYHTILSPTDETDSLPLELFLIQCLLYLEDIDVDNLYSFLILPVFELLFKQYGLENYALILFSKIYHSNIKSLPVITKNFLEQLKNHHLLDSFLEHSSLNNWELLINEERQRIAQNRHLYSASICLARLFQIRYSSQQNIHLNSTESTEVYLTLMNIEDPILQIHAIHIILNMKQRLILSEEQRDELRWYIINQLNNLLPNLSLLKSTFLFIHCYSLQRIFPSHFQHFANVIGEKHHEIPPDRKCSKQNAVYIALRHLNDTHLFKYLAKFAKEKENISTIVRFNSSVFYQYFLGKTSFQSLDPLLLSAMYLMELFFDAQILHMYTLTTKKPITSPMSEVKQWCESSRQCGNILTFEMALSITNYISMLDNNEIEEIIQHVFKCNVIERKTLPIIAKWFSYRMNKDLRYLAYYAAVQSIVEGSTNSCVIDIMEEIFKCAEYDRLIISIIERFFTSNVINLSILRQTLIKLHQYPTYLSRISSAYITRREILDLILSLEHDRISSHIDKPSKLPTKSFLLPLKDCSNDLLNYLTEHLQSFTNIHKDTYIAVVIKWIIEQCLLPEVERQFPINLFNNIFILLHDHQIPQIQKAILNGFNTIFSIYRGDRKVLYKENDIVISLESIIHSWNEYSKDVLALCLLTYGNCLLRLQRLDISRNISDEIILELNEISEISPSEIISIRAKFCLLFLQQMTQSWNTLTIWFREDSNLTDKNLYEILRQQLLYKINEKSFCRFENKFVVYLNTKNKSDIIGHISYRTDLIDLFIIDLYNYLSSQQKNDYLSDPIPDYIELAEELCWRMPDRFCDAVRKNSSIGEEAFKASICIHYQNHRFDDEASLKLYCIFRLLTNDILEMVKCIRHDRFKIDLCLRDLNELSGHDVIEELFQLMQQTSSYFTYGYLKIILEHIIKINAVSLIEVFENISVTHNVPYSDRKTIIHKLLEMSCLKEDYVKLREKFIDVTDINEEFEKEIQLLDKTLRL</sequence>
<dbReference type="InterPro" id="IPR027417">
    <property type="entry name" value="P-loop_NTPase"/>
</dbReference>
<accession>A0A815K9T8</accession>
<protein>
    <recommendedName>
        <fullName evidence="4">NACHT domain-containing protein</fullName>
    </recommendedName>
</protein>
<dbReference type="Proteomes" id="UP000663891">
    <property type="component" value="Unassembled WGS sequence"/>
</dbReference>
<dbReference type="Proteomes" id="UP000663881">
    <property type="component" value="Unassembled WGS sequence"/>
</dbReference>
<evidence type="ECO:0000313" key="2">
    <source>
        <dbReference type="EMBL" id="CAF3818537.1"/>
    </source>
</evidence>
<dbReference type="SUPFAM" id="SSF52540">
    <property type="entry name" value="P-loop containing nucleoside triphosphate hydrolases"/>
    <property type="match status" value="1"/>
</dbReference>